<dbReference type="RefSeq" id="WP_138931705.1">
    <property type="nucleotide sequence ID" value="NZ_SWMU01000002.1"/>
</dbReference>
<protein>
    <submittedName>
        <fullName evidence="1">Uncharacterized protein</fullName>
    </submittedName>
</protein>
<dbReference type="EMBL" id="SWMU01000002">
    <property type="protein sequence ID" value="TKS56602.1"/>
    <property type="molecule type" value="Genomic_DNA"/>
</dbReference>
<sequence length="177" mass="20484">MRVYFVLLISLVSLTAISQEYVLRDENQTDKTYIQQFIQQSIAQDMLKENPLVIVDDKVVTHSKKVIQLDFFKSDIMKISFKPKNQSEWIKKYGAQAVNGVIEISTRPFYAKPINTVKGYAEENILFMVDGKVVSQEDIHDLQPNDIDNIEVVKNKILIKKETSKDYDGIIKIRLKE</sequence>
<gene>
    <name evidence="1" type="ORF">FCN74_06095</name>
</gene>
<comment type="caution">
    <text evidence="1">The sequence shown here is derived from an EMBL/GenBank/DDBJ whole genome shotgun (WGS) entry which is preliminary data.</text>
</comment>
<keyword evidence="2" id="KW-1185">Reference proteome</keyword>
<name>A0A4U5TRI7_9FLAO</name>
<accession>A0A4U5TRI7</accession>
<evidence type="ECO:0000313" key="2">
    <source>
        <dbReference type="Proteomes" id="UP000306552"/>
    </source>
</evidence>
<evidence type="ECO:0000313" key="1">
    <source>
        <dbReference type="EMBL" id="TKS56602.1"/>
    </source>
</evidence>
<proteinExistence type="predicted"/>
<reference evidence="1 2" key="1">
    <citation type="submission" date="2019-04" db="EMBL/GenBank/DDBJ databases">
        <title>Psychroflexus halotolerans sp. nov., isolated from a marine solar saltern.</title>
        <authorList>
            <person name="Feng X."/>
        </authorList>
    </citation>
    <scope>NUCLEOTIDE SEQUENCE [LARGE SCALE GENOMIC DNA]</scope>
    <source>
        <strain evidence="1 2">WDS2C27</strain>
    </source>
</reference>
<organism evidence="1 2">
    <name type="scientific">Mesohalobacter halotolerans</name>
    <dbReference type="NCBI Taxonomy" id="1883405"/>
    <lineage>
        <taxon>Bacteria</taxon>
        <taxon>Pseudomonadati</taxon>
        <taxon>Bacteroidota</taxon>
        <taxon>Flavobacteriia</taxon>
        <taxon>Flavobacteriales</taxon>
        <taxon>Flavobacteriaceae</taxon>
        <taxon>Mesohalobacter</taxon>
    </lineage>
</organism>
<dbReference type="Proteomes" id="UP000306552">
    <property type="component" value="Unassembled WGS sequence"/>
</dbReference>
<dbReference type="AlphaFoldDB" id="A0A4U5TRI7"/>
<dbReference type="OrthoDB" id="657433at2"/>